<dbReference type="InParanoid" id="A0A3P8YXG8"/>
<reference evidence="3" key="1">
    <citation type="journal article" date="2014" name="PLoS ONE">
        <title>The genome and linkage map of the northern pike (Esox lucius): conserved synteny revealed between the salmonid sister group and the Neoteleostei.</title>
        <authorList>
            <person name="Rondeau E.B."/>
            <person name="Minkley D.R."/>
            <person name="Leong J.S."/>
            <person name="Messmer A.M."/>
            <person name="Jantzen J.R."/>
            <person name="von Schalburg K.R."/>
            <person name="Lemon C."/>
            <person name="Bird N.H."/>
            <person name="Koop B.F."/>
        </authorList>
    </citation>
    <scope>NUCLEOTIDE SEQUENCE</scope>
</reference>
<proteinExistence type="predicted"/>
<evidence type="ECO:0000256" key="1">
    <source>
        <dbReference type="SAM" id="MobiDB-lite"/>
    </source>
</evidence>
<reference evidence="2" key="3">
    <citation type="submission" date="2025-08" db="UniProtKB">
        <authorList>
            <consortium name="Ensembl"/>
        </authorList>
    </citation>
    <scope>IDENTIFICATION</scope>
</reference>
<dbReference type="Proteomes" id="UP000265140">
    <property type="component" value="Chromosome 7"/>
</dbReference>
<evidence type="ECO:0000313" key="3">
    <source>
        <dbReference type="Proteomes" id="UP000265140"/>
    </source>
</evidence>
<dbReference type="Ensembl" id="ENSELUT00000031397.3">
    <property type="protein sequence ID" value="ENSELUP00000020868.2"/>
    <property type="gene ID" value="ENSELUG00000020024.3"/>
</dbReference>
<organism evidence="2 3">
    <name type="scientific">Esox lucius</name>
    <name type="common">Northern pike</name>
    <dbReference type="NCBI Taxonomy" id="8010"/>
    <lineage>
        <taxon>Eukaryota</taxon>
        <taxon>Metazoa</taxon>
        <taxon>Chordata</taxon>
        <taxon>Craniata</taxon>
        <taxon>Vertebrata</taxon>
        <taxon>Euteleostomi</taxon>
        <taxon>Actinopterygii</taxon>
        <taxon>Neopterygii</taxon>
        <taxon>Teleostei</taxon>
        <taxon>Protacanthopterygii</taxon>
        <taxon>Esociformes</taxon>
        <taxon>Esocidae</taxon>
        <taxon>Esox</taxon>
    </lineage>
</organism>
<protein>
    <submittedName>
        <fullName evidence="2">Uncharacterized protein</fullName>
    </submittedName>
</protein>
<reference evidence="2" key="2">
    <citation type="submission" date="2020-02" db="EMBL/GenBank/DDBJ databases">
        <title>Esox lucius (northern pike) genome, fEsoLuc1, primary haplotype.</title>
        <authorList>
            <person name="Myers G."/>
            <person name="Karagic N."/>
            <person name="Meyer A."/>
            <person name="Pippel M."/>
            <person name="Reichard M."/>
            <person name="Winkler S."/>
            <person name="Tracey A."/>
            <person name="Sims Y."/>
            <person name="Howe K."/>
            <person name="Rhie A."/>
            <person name="Formenti G."/>
            <person name="Durbin R."/>
            <person name="Fedrigo O."/>
            <person name="Jarvis E.D."/>
        </authorList>
    </citation>
    <scope>NUCLEOTIDE SEQUENCE [LARGE SCALE GENOMIC DNA]</scope>
</reference>
<reference evidence="2" key="4">
    <citation type="submission" date="2025-09" db="UniProtKB">
        <authorList>
            <consortium name="Ensembl"/>
        </authorList>
    </citation>
    <scope>IDENTIFICATION</scope>
</reference>
<feature type="region of interest" description="Disordered" evidence="1">
    <location>
        <begin position="129"/>
        <end position="160"/>
    </location>
</feature>
<name>A0A3P8YXG8_ESOLU</name>
<dbReference type="AlphaFoldDB" id="A0A3P8YXG8"/>
<sequence length="160" mass="16140">GFVTPSLGSASLLPLVDLHHAVLGFHHQFLRGEVFDVQGDLPRLLGLFDLRHAGAELLGEGAGVSCCPGLGHQGALGHHGGQEPGNGHVRAQVAGPVGAGKGGELLCEGGHAEGLVEEPVALVPVAEGVPAGGPEQAEGDASLCHGGWRKRSGRGAVEEQ</sequence>
<evidence type="ECO:0000313" key="2">
    <source>
        <dbReference type="Ensembl" id="ENSELUP00000020868.2"/>
    </source>
</evidence>
<keyword evidence="3" id="KW-1185">Reference proteome</keyword>
<accession>A0A3P8YXG8</accession>
<dbReference type="GeneTree" id="ENSGT00980000199127"/>
<dbReference type="Bgee" id="ENSELUG00000020024">
    <property type="expression patterns" value="Expressed in heart and 14 other cell types or tissues"/>
</dbReference>
<gene>
    <name evidence="2" type="primary">NPM3</name>
</gene>
<dbReference type="OMA" id="HHDVRAH"/>